<protein>
    <submittedName>
        <fullName evidence="6">ATP-dependent DNA helicase DinG</fullName>
    </submittedName>
</protein>
<dbReference type="InterPro" id="IPR014013">
    <property type="entry name" value="Helic_SF1/SF2_ATP-bd_DinG/Rad3"/>
</dbReference>
<keyword evidence="6" id="KW-0347">Helicase</keyword>
<dbReference type="InterPro" id="IPR027417">
    <property type="entry name" value="P-loop_NTPase"/>
</dbReference>
<gene>
    <name evidence="6" type="ORF">FB459_2209</name>
</gene>
<dbReference type="InterPro" id="IPR006555">
    <property type="entry name" value="ATP-dep_Helicase_C"/>
</dbReference>
<dbReference type="GO" id="GO:0016818">
    <property type="term" value="F:hydrolase activity, acting on acid anhydrides, in phosphorus-containing anhydrides"/>
    <property type="evidence" value="ECO:0007669"/>
    <property type="project" value="InterPro"/>
</dbReference>
<dbReference type="EMBL" id="VFMO01000001">
    <property type="protein sequence ID" value="TQJ14709.1"/>
    <property type="molecule type" value="Genomic_DNA"/>
</dbReference>
<dbReference type="Pfam" id="PF00270">
    <property type="entry name" value="DEAD"/>
    <property type="match status" value="1"/>
</dbReference>
<keyword evidence="1" id="KW-0547">Nucleotide-binding</keyword>
<dbReference type="SUPFAM" id="SSF52540">
    <property type="entry name" value="P-loop containing nucleoside triphosphate hydrolases"/>
    <property type="match status" value="1"/>
</dbReference>
<evidence type="ECO:0000313" key="7">
    <source>
        <dbReference type="Proteomes" id="UP000320806"/>
    </source>
</evidence>
<dbReference type="Proteomes" id="UP000320806">
    <property type="component" value="Unassembled WGS sequence"/>
</dbReference>
<dbReference type="InterPro" id="IPR011545">
    <property type="entry name" value="DEAD/DEAH_box_helicase_dom"/>
</dbReference>
<evidence type="ECO:0000313" key="6">
    <source>
        <dbReference type="EMBL" id="TQJ14709.1"/>
    </source>
</evidence>
<dbReference type="PANTHER" id="PTHR11472">
    <property type="entry name" value="DNA REPAIR DEAD HELICASE RAD3/XP-D SUBFAMILY MEMBER"/>
    <property type="match status" value="1"/>
</dbReference>
<dbReference type="PROSITE" id="PS51193">
    <property type="entry name" value="HELICASE_ATP_BIND_2"/>
    <property type="match status" value="1"/>
</dbReference>
<dbReference type="RefSeq" id="WP_170221872.1">
    <property type="nucleotide sequence ID" value="NZ_BAABCI010000032.1"/>
</dbReference>
<comment type="caution">
    <text evidence="6">The sequence shown here is derived from an EMBL/GenBank/DDBJ whole genome shotgun (WGS) entry which is preliminary data.</text>
</comment>
<accession>A0A542EHA9</accession>
<evidence type="ECO:0000259" key="5">
    <source>
        <dbReference type="PROSITE" id="PS51193"/>
    </source>
</evidence>
<keyword evidence="3" id="KW-0067">ATP-binding</keyword>
<dbReference type="AlphaFoldDB" id="A0A542EHA9"/>
<dbReference type="GO" id="GO:0006139">
    <property type="term" value="P:nucleobase-containing compound metabolic process"/>
    <property type="evidence" value="ECO:0007669"/>
    <property type="project" value="InterPro"/>
</dbReference>
<dbReference type="GO" id="GO:0003678">
    <property type="term" value="F:DNA helicase activity"/>
    <property type="evidence" value="ECO:0007669"/>
    <property type="project" value="TreeGrafter"/>
</dbReference>
<sequence>MTDTNLLPEVLSAAVRRITGGAADQPRPPQADLSDRIQDAMLSATSVAAQGPTQVLGAAPTGLGKSLAYLAPALLAAAERGERTVISTESLSLQAQVVDRDLPLIAHAVEDVTGSLPTGAVLKGWGNYVCAATVSATIEEISDVEATTPEQLASLLPGLQRLTEFATGRKGIIGKATVRAFLQGRTPTVRESVRATKDAHVLIGTEKVPALPLFRLLEQTCATNDPAHHDIHHLDVTADLWVHASITASGCPGTANCNFGEVCAPAASRKVAADADVLVTNHKLLAIQATTGAPVVLGSKRFGMIDHLVVDEAHELPRIVRDTGAISVSGQRIRSLSKRINRIVVDSSAGDDGFAVAESVDHVLAQYIAARGGRGSAVVNLTENDMPLQDVTELIIEWAKSARGNLPDPATISRHAEAAKVRHLASDLTELIGNVGSANKTEIGTARWLDAENLAVKMSPIDVGPMLRANLFKATAHEQWIDDGLIEDHRLDLDGSYPVSVTMVSATLPDGFARQAGMSVAPVVYDSPFEVAFAASALFVPAINADDLAALTGLGGRFVTGQHAAWAAPKIAELVLANDGSALVLATTKTAGIAYVEHLRAALRTAGANHITVHSQWDGVPVRQALDDWRTDHHSVLVGTRSLMTGVDAPGQTCSLVIIDRIPRTAGNPVDDARVASIMASSGMSKWTADELVYVSDAKLLLQQAAGRLIRRATDTGMIAVLDPRLLGGTAIAQKANIRQTYLSALTHMQHKLRFMDEATTWLIEHRTGFEAA</sequence>
<feature type="domain" description="Helicase ATP-binding" evidence="5">
    <location>
        <begin position="16"/>
        <end position="371"/>
    </location>
</feature>
<dbReference type="SMART" id="SM00491">
    <property type="entry name" value="HELICc2"/>
    <property type="match status" value="1"/>
</dbReference>
<organism evidence="6 7">
    <name type="scientific">Yimella lutea</name>
    <dbReference type="NCBI Taxonomy" id="587872"/>
    <lineage>
        <taxon>Bacteria</taxon>
        <taxon>Bacillati</taxon>
        <taxon>Actinomycetota</taxon>
        <taxon>Actinomycetes</taxon>
        <taxon>Micrococcales</taxon>
        <taxon>Dermacoccaceae</taxon>
        <taxon>Yimella</taxon>
    </lineage>
</organism>
<dbReference type="Pfam" id="PF13307">
    <property type="entry name" value="Helicase_C_2"/>
    <property type="match status" value="1"/>
</dbReference>
<keyword evidence="7" id="KW-1185">Reference proteome</keyword>
<evidence type="ECO:0000256" key="4">
    <source>
        <dbReference type="ARBA" id="ARBA00038058"/>
    </source>
</evidence>
<evidence type="ECO:0000256" key="2">
    <source>
        <dbReference type="ARBA" id="ARBA00022801"/>
    </source>
</evidence>
<dbReference type="GO" id="GO:0003676">
    <property type="term" value="F:nucleic acid binding"/>
    <property type="evidence" value="ECO:0007669"/>
    <property type="project" value="InterPro"/>
</dbReference>
<comment type="similarity">
    <text evidence="4">Belongs to the helicase family. DinG subfamily.</text>
</comment>
<evidence type="ECO:0000256" key="3">
    <source>
        <dbReference type="ARBA" id="ARBA00022840"/>
    </source>
</evidence>
<proteinExistence type="inferred from homology"/>
<reference evidence="6 7" key="1">
    <citation type="submission" date="2019-06" db="EMBL/GenBank/DDBJ databases">
        <title>Sequencing the genomes of 1000 actinobacteria strains.</title>
        <authorList>
            <person name="Klenk H.-P."/>
        </authorList>
    </citation>
    <scope>NUCLEOTIDE SEQUENCE [LARGE SCALE GENOMIC DNA]</scope>
    <source>
        <strain evidence="6 7">DSM 19828</strain>
    </source>
</reference>
<name>A0A542EHA9_9MICO</name>
<dbReference type="InterPro" id="IPR045028">
    <property type="entry name" value="DinG/Rad3-like"/>
</dbReference>
<evidence type="ECO:0000256" key="1">
    <source>
        <dbReference type="ARBA" id="ARBA00022741"/>
    </source>
</evidence>
<dbReference type="PANTHER" id="PTHR11472:SF34">
    <property type="entry name" value="REGULATOR OF TELOMERE ELONGATION HELICASE 1"/>
    <property type="match status" value="1"/>
</dbReference>
<dbReference type="GO" id="GO:0005524">
    <property type="term" value="F:ATP binding"/>
    <property type="evidence" value="ECO:0007669"/>
    <property type="project" value="UniProtKB-KW"/>
</dbReference>
<keyword evidence="2" id="KW-0378">Hydrolase</keyword>
<dbReference type="Gene3D" id="3.40.50.300">
    <property type="entry name" value="P-loop containing nucleotide triphosphate hydrolases"/>
    <property type="match status" value="2"/>
</dbReference>